<accession>A0A940XFJ7</accession>
<feature type="domain" description="S-Me-THD N-terminal" evidence="1">
    <location>
        <begin position="16"/>
        <end position="172"/>
    </location>
</feature>
<feature type="domain" description="S-Me-THD-like C-terminal" evidence="2">
    <location>
        <begin position="176"/>
        <end position="354"/>
    </location>
</feature>
<dbReference type="InterPro" id="IPR010318">
    <property type="entry name" value="S-Me-THD_N"/>
</dbReference>
<evidence type="ECO:0000259" key="1">
    <source>
        <dbReference type="Pfam" id="PF06032"/>
    </source>
</evidence>
<dbReference type="Pfam" id="PF06032">
    <property type="entry name" value="S-Me-THD_N"/>
    <property type="match status" value="1"/>
</dbReference>
<dbReference type="RefSeq" id="WP_210872026.1">
    <property type="nucleotide sequence ID" value="NZ_JAGPNL010000003.1"/>
</dbReference>
<dbReference type="EMBL" id="JAGPNL010000003">
    <property type="protein sequence ID" value="MBQ0827554.1"/>
    <property type="molecule type" value="Genomic_DNA"/>
</dbReference>
<dbReference type="Pfam" id="PF20906">
    <property type="entry name" value="S-Me-THD_C"/>
    <property type="match status" value="1"/>
</dbReference>
<dbReference type="AlphaFoldDB" id="A0A940XFJ7"/>
<reference evidence="3" key="1">
    <citation type="submission" date="2021-04" db="EMBL/GenBank/DDBJ databases">
        <title>Genome seq and assembly of Streptomyces sp. RG38.</title>
        <authorList>
            <person name="Chhetri G."/>
        </authorList>
    </citation>
    <scope>NUCLEOTIDE SEQUENCE</scope>
    <source>
        <strain evidence="3">RG38</strain>
    </source>
</reference>
<protein>
    <submittedName>
        <fullName evidence="3">DUF917 domain-containing protein</fullName>
    </submittedName>
</protein>
<evidence type="ECO:0000259" key="2">
    <source>
        <dbReference type="Pfam" id="PF20906"/>
    </source>
</evidence>
<sequence>MTRFGPDVLRGIAVEHIDALAAGAALLGSGGGGDVALGSHLLRRALAPAGRRVEVVPAAGLPPGALVVHAGVVGAPDVLAERLLAPGDLARAVEAVVGHLGGDLAAVGVIEIGGLNAVAAVLTAAHLGVPVVDGDLMGRAFPGINQTTAAVAGHPAAPLALVGPAADTVVVPAASPAMAEALIRSCAATMGGAASLAMYPLTAAVLAAHGVRSSLSACHALGTAYLTRDPAAGARALAARLGARLLFEGRVDEIRPPLAGSPGCTTLTSPDGGATARLDHQEEFLAVTLDGVTVAGTPDIIVALAVGSGAPLRADQLRPGHSLVLLGLPALHTWPPGTAALVGPPAFGLDLEAVTTP</sequence>
<gene>
    <name evidence="3" type="ORF">J5Y05_13690</name>
</gene>
<keyword evidence="4" id="KW-1185">Reference proteome</keyword>
<evidence type="ECO:0000313" key="3">
    <source>
        <dbReference type="EMBL" id="MBQ0827554.1"/>
    </source>
</evidence>
<dbReference type="InterPro" id="IPR027479">
    <property type="entry name" value="S-Me-THD_N_sf"/>
</dbReference>
<evidence type="ECO:0000313" key="4">
    <source>
        <dbReference type="Proteomes" id="UP000677875"/>
    </source>
</evidence>
<name>A0A940XFJ7_9ACTN</name>
<dbReference type="InterPro" id="IPR048350">
    <property type="entry name" value="S-Me-THD-like_C"/>
</dbReference>
<dbReference type="Proteomes" id="UP000677875">
    <property type="component" value="Unassembled WGS sequence"/>
</dbReference>
<proteinExistence type="predicted"/>
<organism evidence="3 4">
    <name type="scientific">Streptomyces tagetis</name>
    <dbReference type="NCBI Taxonomy" id="2820809"/>
    <lineage>
        <taxon>Bacteria</taxon>
        <taxon>Bacillati</taxon>
        <taxon>Actinomycetota</taxon>
        <taxon>Actinomycetes</taxon>
        <taxon>Kitasatosporales</taxon>
        <taxon>Streptomycetaceae</taxon>
        <taxon>Streptomyces</taxon>
    </lineage>
</organism>
<dbReference type="Gene3D" id="3.40.1610.10">
    <property type="entry name" value="CV3147-like domain"/>
    <property type="match status" value="1"/>
</dbReference>
<comment type="caution">
    <text evidence="3">The sequence shown here is derived from an EMBL/GenBank/DDBJ whole genome shotgun (WGS) entry which is preliminary data.</text>
</comment>
<dbReference type="SUPFAM" id="SSF160991">
    <property type="entry name" value="CV3147-like"/>
    <property type="match status" value="1"/>
</dbReference>